<dbReference type="Proteomes" id="UP000291121">
    <property type="component" value="Chromosome"/>
</dbReference>
<gene>
    <name evidence="2" type="ORF">CUN61_03730</name>
</gene>
<sequence>MHTTIIITFGLILLALMLFIGEKIGFSRQTLAYSFVALWLALTLINGAVGTVHTGQPLSTELVVGSAVFGVPVAALVLFMVLSTEA</sequence>
<dbReference type="AlphaFoldDB" id="A0A4P6G1G1"/>
<feature type="transmembrane region" description="Helical" evidence="1">
    <location>
        <begin position="31"/>
        <end position="50"/>
    </location>
</feature>
<keyword evidence="3" id="KW-1185">Reference proteome</keyword>
<name>A0A4P6G1G1_9PSED</name>
<evidence type="ECO:0000313" key="2">
    <source>
        <dbReference type="EMBL" id="QAY83132.1"/>
    </source>
</evidence>
<reference evidence="2 3" key="1">
    <citation type="submission" date="2017-11" db="EMBL/GenBank/DDBJ databases">
        <title>Genome sequence of Pseudomonas arsenicoxydans ACM1.</title>
        <authorList>
            <person name="Nascimento F.X."/>
        </authorList>
    </citation>
    <scope>NUCLEOTIDE SEQUENCE [LARGE SCALE GENOMIC DNA]</scope>
    <source>
        <strain evidence="2 3">ACM1</strain>
    </source>
</reference>
<keyword evidence="1" id="KW-0472">Membrane</keyword>
<evidence type="ECO:0000313" key="3">
    <source>
        <dbReference type="Proteomes" id="UP000291121"/>
    </source>
</evidence>
<feature type="transmembrane region" description="Helical" evidence="1">
    <location>
        <begin position="62"/>
        <end position="82"/>
    </location>
</feature>
<protein>
    <submittedName>
        <fullName evidence="2">Uncharacterized protein</fullName>
    </submittedName>
</protein>
<dbReference type="RefSeq" id="WP_208670561.1">
    <property type="nucleotide sequence ID" value="NZ_CP024767.1"/>
</dbReference>
<feature type="transmembrane region" description="Helical" evidence="1">
    <location>
        <begin position="6"/>
        <end position="24"/>
    </location>
</feature>
<keyword evidence="1" id="KW-0812">Transmembrane</keyword>
<accession>A0A4P6G1G1</accession>
<dbReference type="EMBL" id="CP024767">
    <property type="protein sequence ID" value="QAY83132.1"/>
    <property type="molecule type" value="Genomic_DNA"/>
</dbReference>
<keyword evidence="1" id="KW-1133">Transmembrane helix</keyword>
<evidence type="ECO:0000256" key="1">
    <source>
        <dbReference type="SAM" id="Phobius"/>
    </source>
</evidence>
<organism evidence="2 3">
    <name type="scientific">Pseudomonas arsenicoxydans</name>
    <dbReference type="NCBI Taxonomy" id="702115"/>
    <lineage>
        <taxon>Bacteria</taxon>
        <taxon>Pseudomonadati</taxon>
        <taxon>Pseudomonadota</taxon>
        <taxon>Gammaproteobacteria</taxon>
        <taxon>Pseudomonadales</taxon>
        <taxon>Pseudomonadaceae</taxon>
        <taxon>Pseudomonas</taxon>
    </lineage>
</organism>
<proteinExistence type="predicted"/>